<dbReference type="Proteomes" id="UP000003288">
    <property type="component" value="Unassembled WGS sequence"/>
</dbReference>
<name>A0AAI9AGV5_9BACT</name>
<evidence type="ECO:0000313" key="2">
    <source>
        <dbReference type="EMBL" id="QCT94317.1"/>
    </source>
</evidence>
<dbReference type="InterPro" id="IPR023476">
    <property type="entry name" value="Pep_tRNA_hydro_II_dom_sf"/>
</dbReference>
<dbReference type="InterPro" id="IPR018988">
    <property type="entry name" value="DUF2000"/>
</dbReference>
<protein>
    <submittedName>
        <fullName evidence="2">DUF2000 domain-containing protein</fullName>
    </submittedName>
</protein>
<keyword evidence="4" id="KW-1185">Reference proteome</keyword>
<evidence type="ECO:0000313" key="1">
    <source>
        <dbReference type="EMBL" id="EDM23951.1"/>
    </source>
</evidence>
<dbReference type="EMBL" id="ABCJ01000002">
    <property type="protein sequence ID" value="EDM23951.1"/>
    <property type="molecule type" value="Genomic_DNA"/>
</dbReference>
<dbReference type="AlphaFoldDB" id="A0AAI9AGV5"/>
<evidence type="ECO:0000313" key="3">
    <source>
        <dbReference type="Proteomes" id="UP000003288"/>
    </source>
</evidence>
<evidence type="ECO:0000313" key="4">
    <source>
        <dbReference type="Proteomes" id="UP000306825"/>
    </source>
</evidence>
<accession>A0AAI9AGV5</accession>
<dbReference type="PIRSF" id="PIRSF033736">
    <property type="entry name" value="UCP033763"/>
    <property type="match status" value="1"/>
</dbReference>
<organism evidence="1 3">
    <name type="scientific">Caminibacter mediatlanticus TB-2</name>
    <dbReference type="NCBI Taxonomy" id="391592"/>
    <lineage>
        <taxon>Bacteria</taxon>
        <taxon>Pseudomonadati</taxon>
        <taxon>Campylobacterota</taxon>
        <taxon>Epsilonproteobacteria</taxon>
        <taxon>Nautiliales</taxon>
        <taxon>Nautiliaceae</taxon>
        <taxon>Caminibacter</taxon>
    </lineage>
</organism>
<dbReference type="SUPFAM" id="SSF102462">
    <property type="entry name" value="Peptidyl-tRNA hydrolase II"/>
    <property type="match status" value="1"/>
</dbReference>
<dbReference type="InterPro" id="IPR017021">
    <property type="entry name" value="UCP033763"/>
</dbReference>
<sequence length="133" mass="14871">MKQVIILESNQPIGLLINTASILAITLGDKIENLRGEDTIDKDGIPHPGVIYSPLPILQASKDELREIYKKALNDNDILVADFTTLAQSCKTYDEYIQKCMNTKNEDFEIIGLALYGPKKKINKLVGNLKVLR</sequence>
<proteinExistence type="predicted"/>
<dbReference type="Pfam" id="PF09391">
    <property type="entry name" value="DUF2000"/>
    <property type="match status" value="1"/>
</dbReference>
<dbReference type="Proteomes" id="UP000306825">
    <property type="component" value="Chromosome"/>
</dbReference>
<dbReference type="Gene3D" id="3.40.1490.10">
    <property type="entry name" value="Bit1"/>
    <property type="match status" value="1"/>
</dbReference>
<gene>
    <name evidence="1" type="ORF">CMTB2_06846</name>
    <name evidence="2" type="ORF">FE773_03730</name>
</gene>
<dbReference type="EMBL" id="CP040463">
    <property type="protein sequence ID" value="QCT94317.1"/>
    <property type="molecule type" value="Genomic_DNA"/>
</dbReference>
<dbReference type="RefSeq" id="WP_007473906.1">
    <property type="nucleotide sequence ID" value="NZ_ABCJ01000002.1"/>
</dbReference>
<reference evidence="2 4" key="2">
    <citation type="submission" date="2019-05" db="EMBL/GenBank/DDBJ databases">
        <title>A comparative analysis of the Nautiliaceae.</title>
        <authorList>
            <person name="Grosche A."/>
            <person name="Smedile F."/>
            <person name="Vetriani C."/>
        </authorList>
    </citation>
    <scope>NUCLEOTIDE SEQUENCE [LARGE SCALE GENOMIC DNA]</scope>
    <source>
        <strain evidence="2 4">TB-2</strain>
    </source>
</reference>
<reference evidence="1 3" key="1">
    <citation type="journal article" date="2011" name="Stand. Genomic Sci.">
        <title>Draft genome sequence of Caminibacter mediatlanticus strain TB-2, an epsilonproteobacterium isolated from a deep-sea hydrothermal vent.</title>
        <authorList>
            <person name="Giovannelli D."/>
            <person name="Ferriera S."/>
            <person name="Johnson J."/>
            <person name="Kravitz S."/>
            <person name="Perez-Rodriguez I."/>
            <person name="Ricci J."/>
            <person name="O'Brien C."/>
            <person name="Voordeckers J.W."/>
            <person name="Bini E."/>
            <person name="Vetriani C."/>
        </authorList>
    </citation>
    <scope>NUCLEOTIDE SEQUENCE [LARGE SCALE GENOMIC DNA]</scope>
    <source>
        <strain evidence="1 3">TB-2</strain>
    </source>
</reference>